<evidence type="ECO:0000256" key="7">
    <source>
        <dbReference type="ARBA" id="ARBA00022842"/>
    </source>
</evidence>
<keyword evidence="2 12" id="KW-1003">Cell membrane</keyword>
<dbReference type="GO" id="GO:0044038">
    <property type="term" value="P:cell wall macromolecule biosynthetic process"/>
    <property type="evidence" value="ECO:0007669"/>
    <property type="project" value="TreeGrafter"/>
</dbReference>
<sequence length="363" mass="39605">MVLSNIIIFFAAFLSLFIFRKLAKIINLVDTPNERKNHKGRIPLVGGVAIFVIVCCYLWLSGNGMTNVGVYLICAVSLLVIGVIDDLIDVSFKLRLVVQAGVAFAMIFFADLMLSQVGTLVGPFELNIGMFGIVATVIAVVGAINAFNMVDGIDGLLGGLATVSFSSMAVLFYLAGLTDLFAFTIAIVVATLPYILMNLGIPLGRRFKVFMGDAGSTVIGFTVVWLLLEGSQGSVVAIDPVTALWIAAIPIMDAVSTIMRRIKKGQSPFKPDREHLHHILQRLGVGPKMTLLVICSIASLFALVGIFGQLYDVPDYVMFYGFIFCQLVYNQIMVNIWKITVLVRKFFGISKKQEANESEERVG</sequence>
<evidence type="ECO:0000256" key="12">
    <source>
        <dbReference type="HAMAP-Rule" id="MF_02030"/>
    </source>
</evidence>
<dbReference type="GO" id="GO:0030145">
    <property type="term" value="F:manganese ion binding"/>
    <property type="evidence" value="ECO:0007669"/>
    <property type="project" value="InterPro"/>
</dbReference>
<dbReference type="Pfam" id="PF00953">
    <property type="entry name" value="Glycos_transf_4"/>
    <property type="match status" value="1"/>
</dbReference>
<evidence type="ECO:0000256" key="9">
    <source>
        <dbReference type="ARBA" id="ARBA00022989"/>
    </source>
</evidence>
<dbReference type="Proteomes" id="UP000660708">
    <property type="component" value="Unassembled WGS sequence"/>
</dbReference>
<dbReference type="InterPro" id="IPR000715">
    <property type="entry name" value="Glycosyl_transferase_4"/>
</dbReference>
<evidence type="ECO:0000256" key="2">
    <source>
        <dbReference type="ARBA" id="ARBA00022475"/>
    </source>
</evidence>
<comment type="similarity">
    <text evidence="12">Belongs to the glycosyltransferase 4 family. WecA subfamily.</text>
</comment>
<keyword evidence="6 12" id="KW-0812">Transmembrane</keyword>
<evidence type="ECO:0000256" key="11">
    <source>
        <dbReference type="ARBA" id="ARBA00023211"/>
    </source>
</evidence>
<dbReference type="GO" id="GO:0009276">
    <property type="term" value="C:Gram-negative-bacterium-type cell wall"/>
    <property type="evidence" value="ECO:0007669"/>
    <property type="project" value="InterPro"/>
</dbReference>
<dbReference type="AlphaFoldDB" id="A0A8I0MWN6"/>
<keyword evidence="7 12" id="KW-0460">Magnesium</keyword>
<dbReference type="InterPro" id="IPR012750">
    <property type="entry name" value="ECA_WecA-rel"/>
</dbReference>
<feature type="transmembrane region" description="Helical" evidence="12">
    <location>
        <begin position="68"/>
        <end position="84"/>
    </location>
</feature>
<feature type="transmembrane region" description="Helical" evidence="12">
    <location>
        <begin position="317"/>
        <end position="337"/>
    </location>
</feature>
<keyword evidence="4 12" id="KW-0328">Glycosyltransferase</keyword>
<feature type="transmembrane region" description="Helical" evidence="12">
    <location>
        <begin position="6"/>
        <end position="23"/>
    </location>
</feature>
<dbReference type="GO" id="GO:0005886">
    <property type="term" value="C:plasma membrane"/>
    <property type="evidence" value="ECO:0007669"/>
    <property type="project" value="UniProtKB-SubCell"/>
</dbReference>
<evidence type="ECO:0000256" key="5">
    <source>
        <dbReference type="ARBA" id="ARBA00022679"/>
    </source>
</evidence>
<evidence type="ECO:0000256" key="10">
    <source>
        <dbReference type="ARBA" id="ARBA00023136"/>
    </source>
</evidence>
<feature type="transmembrane region" description="Helical" evidence="12">
    <location>
        <begin position="234"/>
        <end position="255"/>
    </location>
</feature>
<feature type="transmembrane region" description="Helical" evidence="12">
    <location>
        <begin position="96"/>
        <end position="114"/>
    </location>
</feature>
<gene>
    <name evidence="12 14" type="primary">wecA</name>
    <name evidence="14" type="ORF">PPEP_a1707</name>
</gene>
<comment type="subcellular location">
    <subcellularLocation>
        <location evidence="12">Cell inner membrane</location>
        <topology evidence="12">Multi-pass membrane protein</topology>
    </subcellularLocation>
    <subcellularLocation>
        <location evidence="1">Cell membrane</location>
        <topology evidence="1">Multi-pass membrane protein</topology>
    </subcellularLocation>
</comment>
<feature type="binding site" evidence="13">
    <location>
        <position position="148"/>
    </location>
    <ligand>
        <name>Mg(2+)</name>
        <dbReference type="ChEBI" id="CHEBI:18420"/>
    </ligand>
</feature>
<keyword evidence="10 12" id="KW-0472">Membrane</keyword>
<organism evidence="14 15">
    <name type="scientific">Pseudoalteromonas peptidolytica F12-50-A1</name>
    <dbReference type="NCBI Taxonomy" id="1315280"/>
    <lineage>
        <taxon>Bacteria</taxon>
        <taxon>Pseudomonadati</taxon>
        <taxon>Pseudomonadota</taxon>
        <taxon>Gammaproteobacteria</taxon>
        <taxon>Alteromonadales</taxon>
        <taxon>Pseudoalteromonadaceae</taxon>
        <taxon>Pseudoalteromonas</taxon>
    </lineage>
</organism>
<comment type="catalytic activity">
    <reaction evidence="12">
        <text>di-trans,octa-cis-undecaprenyl phosphate + UDP-N-acetyl-alpha-D-glucosamine = N-acetyl-alpha-D-glucosaminyl-di-trans,octa-cis-undecaprenyl diphosphate + UMP</text>
        <dbReference type="Rhea" id="RHEA:28090"/>
        <dbReference type="ChEBI" id="CHEBI:57705"/>
        <dbReference type="ChEBI" id="CHEBI:57865"/>
        <dbReference type="ChEBI" id="CHEBI:60392"/>
        <dbReference type="ChEBI" id="CHEBI:62959"/>
        <dbReference type="EC" id="2.7.8.33"/>
    </reaction>
</comment>
<dbReference type="RefSeq" id="WP_147389404.1">
    <property type="nucleotide sequence ID" value="NZ_AQHF01000026.1"/>
</dbReference>
<dbReference type="UniPathway" id="UPA00281"/>
<comment type="function">
    <text evidence="12">Catalyzes the transfer of the GlcNAc-1-phosphate moiety from UDP-GlcNAc onto the carrier lipid undecaprenyl phosphate (C55-P), yielding GlcNAc-pyrophosphoryl-undecaprenyl (GlcNAc-PP-C55).</text>
</comment>
<dbReference type="GO" id="GO:0071555">
    <property type="term" value="P:cell wall organization"/>
    <property type="evidence" value="ECO:0007669"/>
    <property type="project" value="TreeGrafter"/>
</dbReference>
<dbReference type="GO" id="GO:0016757">
    <property type="term" value="F:glycosyltransferase activity"/>
    <property type="evidence" value="ECO:0007669"/>
    <property type="project" value="UniProtKB-KW"/>
</dbReference>
<comment type="caution">
    <text evidence="14">The sequence shown here is derived from an EMBL/GenBank/DDBJ whole genome shotgun (WGS) entry which is preliminary data.</text>
</comment>
<proteinExistence type="inferred from homology"/>
<feature type="transmembrane region" description="Helical" evidence="12">
    <location>
        <begin position="180"/>
        <end position="197"/>
    </location>
</feature>
<feature type="binding site" evidence="13">
    <location>
        <position position="213"/>
    </location>
    <ligand>
        <name>Mg(2+)</name>
        <dbReference type="ChEBI" id="CHEBI:18420"/>
    </ligand>
</feature>
<dbReference type="PANTHER" id="PTHR22926">
    <property type="entry name" value="PHOSPHO-N-ACETYLMURAMOYL-PENTAPEPTIDE-TRANSFERASE"/>
    <property type="match status" value="1"/>
</dbReference>
<evidence type="ECO:0000313" key="14">
    <source>
        <dbReference type="EMBL" id="MBE0347289.1"/>
    </source>
</evidence>
<feature type="transmembrane region" description="Helical" evidence="12">
    <location>
        <begin position="44"/>
        <end position="62"/>
    </location>
</feature>
<dbReference type="GO" id="GO:0036380">
    <property type="term" value="F:UDP-N-acetylglucosamine-undecaprenyl-phosphate N-acetylglucosaminephosphotransferase activity"/>
    <property type="evidence" value="ECO:0007669"/>
    <property type="project" value="UniProtKB-UniRule"/>
</dbReference>
<keyword evidence="9 12" id="KW-1133">Transmembrane helix</keyword>
<evidence type="ECO:0000256" key="3">
    <source>
        <dbReference type="ARBA" id="ARBA00022519"/>
    </source>
</evidence>
<keyword evidence="5 12" id="KW-0808">Transferase</keyword>
<dbReference type="GO" id="GO:0009243">
    <property type="term" value="P:O antigen biosynthetic process"/>
    <property type="evidence" value="ECO:0007669"/>
    <property type="project" value="UniProtKB-UniRule"/>
</dbReference>
<dbReference type="NCBIfam" id="TIGR02380">
    <property type="entry name" value="ECA_wecA"/>
    <property type="match status" value="1"/>
</dbReference>
<comment type="cofactor">
    <cofactor evidence="12 13">
        <name>Mg(2+)</name>
        <dbReference type="ChEBI" id="CHEBI:18420"/>
    </cofactor>
</comment>
<dbReference type="CDD" id="cd06853">
    <property type="entry name" value="GT_WecA_like"/>
    <property type="match status" value="1"/>
</dbReference>
<feature type="transmembrane region" description="Helical" evidence="12">
    <location>
        <begin position="209"/>
        <end position="228"/>
    </location>
</feature>
<dbReference type="EMBL" id="AQHF01000026">
    <property type="protein sequence ID" value="MBE0347289.1"/>
    <property type="molecule type" value="Genomic_DNA"/>
</dbReference>
<keyword evidence="8 12" id="KW-0448">Lipopolysaccharide biosynthesis</keyword>
<evidence type="ECO:0000256" key="13">
    <source>
        <dbReference type="PIRSR" id="PIRSR600715-1"/>
    </source>
</evidence>
<feature type="transmembrane region" description="Helical" evidence="12">
    <location>
        <begin position="156"/>
        <end position="174"/>
    </location>
</feature>
<comment type="pathway">
    <text evidence="12">Bacterial outer membrane biogenesis; LPS O-antigen biosynthesis.</text>
</comment>
<feature type="transmembrane region" description="Helical" evidence="12">
    <location>
        <begin position="126"/>
        <end position="144"/>
    </location>
</feature>
<dbReference type="HAMAP" id="MF_02030">
    <property type="entry name" value="WecA_Gammaproteo"/>
    <property type="match status" value="1"/>
</dbReference>
<protein>
    <recommendedName>
        <fullName evidence="12">Undecaprenyl-phosphate alpha-N-acetylglucosaminyl 1-phosphate transferase</fullName>
        <ecNumber evidence="12">2.7.8.33</ecNumber>
    </recommendedName>
    <alternativeName>
        <fullName evidence="12">UDP-GlcNAc:undecaprenyl-phosphate GlcNAc-1-phosphate transferase</fullName>
    </alternativeName>
    <alternativeName>
        <fullName evidence="12">Undecaprenyl-phosphate GlcNAc-1-phosphate transferase</fullName>
    </alternativeName>
</protein>
<evidence type="ECO:0000256" key="4">
    <source>
        <dbReference type="ARBA" id="ARBA00022676"/>
    </source>
</evidence>
<keyword evidence="15" id="KW-1185">Reference proteome</keyword>
<dbReference type="GO" id="GO:0000287">
    <property type="term" value="F:magnesium ion binding"/>
    <property type="evidence" value="ECO:0007669"/>
    <property type="project" value="InterPro"/>
</dbReference>
<keyword evidence="11 12" id="KW-0464">Manganese</keyword>
<evidence type="ECO:0000256" key="8">
    <source>
        <dbReference type="ARBA" id="ARBA00022985"/>
    </source>
</evidence>
<name>A0A8I0MWN6_9GAMM</name>
<keyword evidence="13" id="KW-0479">Metal-binding</keyword>
<keyword evidence="3 12" id="KW-0997">Cell inner membrane</keyword>
<evidence type="ECO:0000256" key="1">
    <source>
        <dbReference type="ARBA" id="ARBA00004651"/>
    </source>
</evidence>
<comment type="cofactor">
    <cofactor evidence="12">
        <name>Mn(2+)</name>
        <dbReference type="ChEBI" id="CHEBI:29035"/>
    </cofactor>
</comment>
<accession>A0A8I0MWN6</accession>
<dbReference type="EC" id="2.7.8.33" evidence="12"/>
<reference evidence="14 15" key="1">
    <citation type="submission" date="2015-06" db="EMBL/GenBank/DDBJ databases">
        <title>Genome sequence of Pseudoalteromonas peptidolytica.</title>
        <authorList>
            <person name="Xie B.-B."/>
            <person name="Rong J.-C."/>
            <person name="Qin Q.-L."/>
            <person name="Zhang Y.-Z."/>
        </authorList>
    </citation>
    <scope>NUCLEOTIDE SEQUENCE [LARGE SCALE GENOMIC DNA]</scope>
    <source>
        <strain evidence="14 15">F12-50-A1</strain>
    </source>
</reference>
<dbReference type="PANTHER" id="PTHR22926:SF3">
    <property type="entry name" value="UNDECAPRENYL-PHOSPHATE ALPHA-N-ACETYLGLUCOSAMINYL 1-PHOSPHATE TRANSFERASE"/>
    <property type="match status" value="1"/>
</dbReference>
<evidence type="ECO:0000313" key="15">
    <source>
        <dbReference type="Proteomes" id="UP000660708"/>
    </source>
</evidence>
<feature type="transmembrane region" description="Helical" evidence="12">
    <location>
        <begin position="291"/>
        <end position="311"/>
    </location>
</feature>
<evidence type="ECO:0000256" key="6">
    <source>
        <dbReference type="ARBA" id="ARBA00022692"/>
    </source>
</evidence>